<gene>
    <name evidence="11" type="ORF">OLHI0_E05622g</name>
</gene>
<dbReference type="InterPro" id="IPR020846">
    <property type="entry name" value="MFS_dom"/>
</dbReference>
<comment type="subcellular location">
    <subcellularLocation>
        <location evidence="1">Membrane</location>
        <topology evidence="1">Multi-pass membrane protein</topology>
    </subcellularLocation>
</comment>
<evidence type="ECO:0000256" key="7">
    <source>
        <dbReference type="ARBA" id="ARBA00023180"/>
    </source>
</evidence>
<dbReference type="NCBIfam" id="TIGR00879">
    <property type="entry name" value="SP"/>
    <property type="match status" value="1"/>
</dbReference>
<feature type="transmembrane region" description="Helical" evidence="9">
    <location>
        <begin position="450"/>
        <end position="468"/>
    </location>
</feature>
<evidence type="ECO:0000256" key="2">
    <source>
        <dbReference type="ARBA" id="ARBA00010992"/>
    </source>
</evidence>
<keyword evidence="3 8" id="KW-0813">Transport</keyword>
<dbReference type="GO" id="GO:0010255">
    <property type="term" value="P:glucose mediated signaling pathway"/>
    <property type="evidence" value="ECO:0007669"/>
    <property type="project" value="UniProtKB-ARBA"/>
</dbReference>
<protein>
    <submittedName>
        <fullName evidence="11">Hexose transporter</fullName>
    </submittedName>
</protein>
<dbReference type="Pfam" id="PF00083">
    <property type="entry name" value="Sugar_tr"/>
    <property type="match status" value="1"/>
</dbReference>
<feature type="transmembrane region" description="Helical" evidence="9">
    <location>
        <begin position="318"/>
        <end position="339"/>
    </location>
</feature>
<evidence type="ECO:0000256" key="3">
    <source>
        <dbReference type="ARBA" id="ARBA00022448"/>
    </source>
</evidence>
<dbReference type="InterPro" id="IPR005829">
    <property type="entry name" value="Sugar_transporter_CS"/>
</dbReference>
<comment type="similarity">
    <text evidence="2 8">Belongs to the major facilitator superfamily. Sugar transporter (TC 2.A.1.1) family.</text>
</comment>
<feature type="transmembrane region" description="Helical" evidence="9">
    <location>
        <begin position="413"/>
        <end position="430"/>
    </location>
</feature>
<dbReference type="FunFam" id="1.20.1250.20:FF:000115">
    <property type="entry name" value="High-affinity glucose transporter"/>
    <property type="match status" value="1"/>
</dbReference>
<feature type="transmembrane region" description="Helical" evidence="9">
    <location>
        <begin position="346"/>
        <end position="365"/>
    </location>
</feature>
<evidence type="ECO:0000313" key="11">
    <source>
        <dbReference type="EMBL" id="SIP56066.1"/>
    </source>
</evidence>
<dbReference type="Gene3D" id="1.20.1250.20">
    <property type="entry name" value="MFS general substrate transporter like domains"/>
    <property type="match status" value="1"/>
</dbReference>
<organism evidence="11">
    <name type="scientific">[Candida] hispaniensis</name>
    <dbReference type="NCBI Taxonomy" id="312227"/>
    <lineage>
        <taxon>Eukaryota</taxon>
        <taxon>Fungi</taxon>
        <taxon>Dikarya</taxon>
        <taxon>Ascomycota</taxon>
        <taxon>Saccharomycotina</taxon>
        <taxon>Dipodascomycetes</taxon>
        <taxon>Dipodascales</taxon>
        <taxon>Dipodascales incertae sedis</taxon>
        <taxon>Candida/Dipodascales clade</taxon>
    </lineage>
</organism>
<feature type="transmembrane region" description="Helical" evidence="9">
    <location>
        <begin position="377"/>
        <end position="401"/>
    </location>
</feature>
<evidence type="ECO:0000256" key="5">
    <source>
        <dbReference type="ARBA" id="ARBA00022989"/>
    </source>
</evidence>
<keyword evidence="5 9" id="KW-1133">Transmembrane helix</keyword>
<evidence type="ECO:0000259" key="10">
    <source>
        <dbReference type="PROSITE" id="PS50850"/>
    </source>
</evidence>
<evidence type="ECO:0000256" key="6">
    <source>
        <dbReference type="ARBA" id="ARBA00023136"/>
    </source>
</evidence>
<feature type="transmembrane region" description="Helical" evidence="9">
    <location>
        <begin position="21"/>
        <end position="43"/>
    </location>
</feature>
<dbReference type="PANTHER" id="PTHR48022:SF17">
    <property type="entry name" value="HEXOSE TRANSPORTER"/>
    <property type="match status" value="1"/>
</dbReference>
<proteinExistence type="inferred from homology"/>
<feature type="transmembrane region" description="Helical" evidence="9">
    <location>
        <begin position="103"/>
        <end position="121"/>
    </location>
</feature>
<reference evidence="11" key="1">
    <citation type="submission" date="2016-11" db="EMBL/GenBank/DDBJ databases">
        <title>Characterization of hexose transporters in Yarrowia lipolytica reveals new groups of Sugar Porters involved in yeast growth.</title>
        <authorList>
            <person name="Lazar Z."/>
            <person name="Neuveglise C."/>
            <person name="Rossignol T."/>
            <person name="Devillers H."/>
            <person name="Morin N."/>
            <person name="Robak M."/>
            <person name="Nicaud J.M."/>
            <person name="Crutz-Le Coq A.M."/>
        </authorList>
    </citation>
    <scope>NUCLEOTIDE SEQUENCE</scope>
    <source>
        <strain evidence="11">CBS 9996</strain>
    </source>
</reference>
<feature type="domain" description="Major facilitator superfamily (MFS) profile" evidence="10">
    <location>
        <begin position="30"/>
        <end position="472"/>
    </location>
</feature>
<dbReference type="CDD" id="cd17356">
    <property type="entry name" value="MFS_HXT"/>
    <property type="match status" value="1"/>
</dbReference>
<dbReference type="GO" id="GO:0005886">
    <property type="term" value="C:plasma membrane"/>
    <property type="evidence" value="ECO:0007669"/>
    <property type="project" value="UniProtKB-ARBA"/>
</dbReference>
<dbReference type="EMBL" id="LT669771">
    <property type="protein sequence ID" value="SIP56066.1"/>
    <property type="molecule type" value="Genomic_DNA"/>
</dbReference>
<dbReference type="InterPro" id="IPR005828">
    <property type="entry name" value="MFS_sugar_transport-like"/>
</dbReference>
<dbReference type="InterPro" id="IPR050360">
    <property type="entry name" value="MFS_Sugar_Transporters"/>
</dbReference>
<feature type="transmembrane region" description="Helical" evidence="9">
    <location>
        <begin position="195"/>
        <end position="214"/>
    </location>
</feature>
<dbReference type="InterPro" id="IPR036259">
    <property type="entry name" value="MFS_trans_sf"/>
</dbReference>
<keyword evidence="4 9" id="KW-0812">Transmembrane</keyword>
<evidence type="ECO:0000256" key="9">
    <source>
        <dbReference type="SAM" id="Phobius"/>
    </source>
</evidence>
<accession>A0A1N6MC20</accession>
<evidence type="ECO:0000256" key="4">
    <source>
        <dbReference type="ARBA" id="ARBA00022692"/>
    </source>
</evidence>
<dbReference type="InterPro" id="IPR003663">
    <property type="entry name" value="Sugar/inositol_transpt"/>
</dbReference>
<dbReference type="PROSITE" id="PS00216">
    <property type="entry name" value="SUGAR_TRANSPORT_1"/>
    <property type="match status" value="1"/>
</dbReference>
<evidence type="ECO:0000256" key="1">
    <source>
        <dbReference type="ARBA" id="ARBA00004141"/>
    </source>
</evidence>
<dbReference type="SUPFAM" id="SSF103473">
    <property type="entry name" value="MFS general substrate transporter"/>
    <property type="match status" value="1"/>
</dbReference>
<dbReference type="PANTHER" id="PTHR48022">
    <property type="entry name" value="PLASTIDIC GLUCOSE TRANSPORTER 4"/>
    <property type="match status" value="1"/>
</dbReference>
<dbReference type="GO" id="GO:0005351">
    <property type="term" value="F:carbohydrate:proton symporter activity"/>
    <property type="evidence" value="ECO:0007669"/>
    <property type="project" value="TreeGrafter"/>
</dbReference>
<evidence type="ECO:0000256" key="8">
    <source>
        <dbReference type="RuleBase" id="RU003346"/>
    </source>
</evidence>
<sequence length="520" mass="56654">MPGITKLSLSNKFGPQEDKPEGSVFMAIFVAVFVAFGGVLFGYDTGTISGVLANDYVKEHFTDPGTNEFTSGQSSLITSILSAGTFSGAILAPYVSDTIGRRLGMIFACAIFCVGASIQTASTGRTLIIVGRVIAGAGVGVISSIVPLYQSEVSPKWIRGAVVSAYQLAITIGLLLAAIINYATKNMDNTGSYRIPLGLQMLWAVILVAGLLVLPETPRFWIKKDRHDKAVKSLAFLRRLPENNASLLAELADIQSAFDLDMQIGSSSWIACFSRSNSHLKRIMTGMGLQALQQLTGINFIFYYGTQFFQNAGINNNFTIQIITNVVNVVMTIPGIYFVDKVGRRRLLILGGIICCVSEFIVAIVGTVADSQVSSKVLIAFTCTFIAGFAATWGPIAWVVIGEMFPLRIRAKGVAVCAATNWLFNFVIAYATPYLVDKKPGSAGLEAKVFFIWGACNFLCITFSYFFIYETKGLSLEEVDEMYAAIKYAPHSQKWKPVERNSQVEILEKAENDFVEIEKV</sequence>
<dbReference type="PROSITE" id="PS50850">
    <property type="entry name" value="MFS"/>
    <property type="match status" value="1"/>
</dbReference>
<dbReference type="PROSITE" id="PS00217">
    <property type="entry name" value="SUGAR_TRANSPORT_2"/>
    <property type="match status" value="1"/>
</dbReference>
<name>A0A1N6MC20_9ASCO</name>
<feature type="transmembrane region" description="Helical" evidence="9">
    <location>
        <begin position="283"/>
        <end position="306"/>
    </location>
</feature>
<feature type="transmembrane region" description="Helical" evidence="9">
    <location>
        <begin position="76"/>
        <end position="96"/>
    </location>
</feature>
<dbReference type="AlphaFoldDB" id="A0A1N6MC20"/>
<keyword evidence="7" id="KW-0325">Glycoprotein</keyword>
<keyword evidence="6 9" id="KW-0472">Membrane</keyword>
<dbReference type="GO" id="GO:0005536">
    <property type="term" value="F:D-glucose binding"/>
    <property type="evidence" value="ECO:0007669"/>
    <property type="project" value="UniProtKB-ARBA"/>
</dbReference>
<feature type="transmembrane region" description="Helical" evidence="9">
    <location>
        <begin position="127"/>
        <end position="149"/>
    </location>
</feature>
<feature type="transmembrane region" description="Helical" evidence="9">
    <location>
        <begin position="161"/>
        <end position="183"/>
    </location>
</feature>
<dbReference type="PRINTS" id="PR00171">
    <property type="entry name" value="SUGRTRNSPORT"/>
</dbReference>